<accession>A0A1G6HMS8</accession>
<dbReference type="STRING" id="1814289.SAMN05216410_1139"/>
<keyword evidence="1" id="KW-0812">Transmembrane</keyword>
<proteinExistence type="predicted"/>
<gene>
    <name evidence="2" type="ORF">SAMN05216410_1139</name>
</gene>
<organism evidence="2 3">
    <name type="scientific">Sanguibacter gelidistatuariae</name>
    <dbReference type="NCBI Taxonomy" id="1814289"/>
    <lineage>
        <taxon>Bacteria</taxon>
        <taxon>Bacillati</taxon>
        <taxon>Actinomycetota</taxon>
        <taxon>Actinomycetes</taxon>
        <taxon>Micrococcales</taxon>
        <taxon>Sanguibacteraceae</taxon>
        <taxon>Sanguibacter</taxon>
    </lineage>
</organism>
<evidence type="ECO:0000313" key="2">
    <source>
        <dbReference type="EMBL" id="SDB95504.1"/>
    </source>
</evidence>
<dbReference type="RefSeq" id="WP_093181381.1">
    <property type="nucleotide sequence ID" value="NZ_FMYH01000001.1"/>
</dbReference>
<evidence type="ECO:0000313" key="3">
    <source>
        <dbReference type="Proteomes" id="UP000199039"/>
    </source>
</evidence>
<dbReference type="Proteomes" id="UP000199039">
    <property type="component" value="Unassembled WGS sequence"/>
</dbReference>
<evidence type="ECO:0000256" key="1">
    <source>
        <dbReference type="SAM" id="Phobius"/>
    </source>
</evidence>
<sequence>MNRNLHDALHSLAGSGTDAASPPDVLADRAAAAVERRRRRRPVLVAGLAGIGVLTAGAAAALGYTLLHDDAAPHPFPDRLYPGVESPVPEPAAFTCGARMDALTAVDGPLALGNEMVDSDGDSRVTISTETGTIISMYLRNTTADPLTYSTQENPGIYLVQDGVVVAVPAVGEAPASAPAQVTLTAGEIQPLLEDRVVACPDAGGTTPTSIPAGDYDAYGAITVTVEPATTAIDVVGGPWKVRTTNPDGTVSGAPAALPQANPDATFPQCGALVNPPAGRLRVALSAGFPDLSLGSSMSVTAWNLSLDDLAGEAAHPTLVAVKDGVVVGSLDPDRSSGTVPFSLPGLDSTTLVTAGSLEHTVCTDGVTPLPAGRYSVWAAQDLTITTRVPRSEMDYVAGDPITTPEAYTAVEEVAALWMDAKGQPAAHPGLTEGWPADLDEATAIRGDNTEPETVVWLAISTMEYPLYRDPGLVPARDHLADLGYVTTDLAFRCQDGLAALGIVPNSPGSSGSGVAVVFATRAAADAFVALWEPLHGPVVGVVTDFVGCDFS</sequence>
<name>A0A1G6HMS8_9MICO</name>
<keyword evidence="1" id="KW-1133">Transmembrane helix</keyword>
<dbReference type="AlphaFoldDB" id="A0A1G6HMS8"/>
<feature type="transmembrane region" description="Helical" evidence="1">
    <location>
        <begin position="43"/>
        <end position="67"/>
    </location>
</feature>
<reference evidence="2 3" key="1">
    <citation type="submission" date="2016-09" db="EMBL/GenBank/DDBJ databases">
        <authorList>
            <person name="Capua I."/>
            <person name="De Benedictis P."/>
            <person name="Joannis T."/>
            <person name="Lombin L.H."/>
            <person name="Cattoli G."/>
        </authorList>
    </citation>
    <scope>NUCLEOTIDE SEQUENCE [LARGE SCALE GENOMIC DNA]</scope>
    <source>
        <strain evidence="2 3">ISLP-3</strain>
    </source>
</reference>
<dbReference type="OrthoDB" id="5141680at2"/>
<dbReference type="EMBL" id="FMYH01000001">
    <property type="protein sequence ID" value="SDB95504.1"/>
    <property type="molecule type" value="Genomic_DNA"/>
</dbReference>
<protein>
    <submittedName>
        <fullName evidence="2">Uncharacterized protein</fullName>
    </submittedName>
</protein>
<keyword evidence="1" id="KW-0472">Membrane</keyword>
<keyword evidence="3" id="KW-1185">Reference proteome</keyword>